<evidence type="ECO:0000256" key="1">
    <source>
        <dbReference type="ARBA" id="ARBA00006754"/>
    </source>
</evidence>
<gene>
    <name evidence="5" type="ORF">HNR13_001015</name>
</gene>
<dbReference type="PANTHER" id="PTHR33744:SF7">
    <property type="entry name" value="PUCR FAMILY TRANSCRIPTIONAL REGULATOR"/>
    <property type="match status" value="1"/>
</dbReference>
<reference evidence="5 6" key="1">
    <citation type="submission" date="2020-07" db="EMBL/GenBank/DDBJ databases">
        <title>Sequencing the genomes of 1000 actinobacteria strains.</title>
        <authorList>
            <person name="Klenk H.-P."/>
        </authorList>
    </citation>
    <scope>NUCLEOTIDE SEQUENCE [LARGE SCALE GENOMIC DNA]</scope>
    <source>
        <strain evidence="5 6">DSM 15165</strain>
    </source>
</reference>
<protein>
    <submittedName>
        <fullName evidence="5">Sugar diacid utilization regulator</fullName>
    </submittedName>
</protein>
<dbReference type="InterPro" id="IPR041522">
    <property type="entry name" value="CdaR_GGDEF"/>
</dbReference>
<evidence type="ECO:0000256" key="2">
    <source>
        <dbReference type="SAM" id="MobiDB-lite"/>
    </source>
</evidence>
<accession>A0A853CQZ1</accession>
<dbReference type="Gene3D" id="1.10.10.2840">
    <property type="entry name" value="PucR C-terminal helix-turn-helix domain"/>
    <property type="match status" value="1"/>
</dbReference>
<dbReference type="PANTHER" id="PTHR33744">
    <property type="entry name" value="CARBOHYDRATE DIACID REGULATOR"/>
    <property type="match status" value="1"/>
</dbReference>
<sequence length="555" mass="59365">MSASRDPESEAQPYPGADGPPGLYDIFRVGSRMFEHPSTRETLRLAEASVMEIAACAVAAVYVASRGRLVRRSGKPDRPLDLLVEARAGASGVLSSEEGWRYALFFRGGGKLKGAFALQAAAEPSSAQLFLLHALAEPTGAALAAAELIHRERHQARELRRLGEAQVASNRTMAATIVKLNAQQRIRDSIVAAAGSRNGEAQIVETVSILTGRSVVLQDSFGNELALVTAAGAAGPPGSMPVENLSAGGRSSAWRSVAIRSGGETLGVFGIYDPDDNRSDDDRFAVEYASAAIAVELAHRRSLAEVELRLGRELADDLVAGGEVVDALARAEALHFDLGSLQRAVLVAWESPAPNGVDVSAAVRHQLAAMHVPALVSRRPEATLAVVPDGPDLSRLYDRVSAALTSVRGTIGVGGRGTAEDLPRSFAEAGRALRIRAESRQPLGLSNHDDLGLLRILDTSDSGAALERYIAEWLGELVEHDRKHRTELVRTLGAYLEAGGNYDRTSAALVIHRSTLRYRLSRIRDVSGRDLNDPESRLNLHIAIRARASLTDYFG</sequence>
<organism evidence="5 6">
    <name type="scientific">Leifsonia shinshuensis</name>
    <dbReference type="NCBI Taxonomy" id="150026"/>
    <lineage>
        <taxon>Bacteria</taxon>
        <taxon>Bacillati</taxon>
        <taxon>Actinomycetota</taxon>
        <taxon>Actinomycetes</taxon>
        <taxon>Micrococcales</taxon>
        <taxon>Microbacteriaceae</taxon>
        <taxon>Leifsonia</taxon>
    </lineage>
</organism>
<dbReference type="AlphaFoldDB" id="A0A853CQZ1"/>
<dbReference type="Pfam" id="PF17853">
    <property type="entry name" value="GGDEF_2"/>
    <property type="match status" value="1"/>
</dbReference>
<dbReference type="InterPro" id="IPR025736">
    <property type="entry name" value="PucR_C-HTH_dom"/>
</dbReference>
<dbReference type="Proteomes" id="UP000578352">
    <property type="component" value="Unassembled WGS sequence"/>
</dbReference>
<dbReference type="InterPro" id="IPR051448">
    <property type="entry name" value="CdaR-like_regulators"/>
</dbReference>
<feature type="domain" description="CdaR GGDEF-like" evidence="4">
    <location>
        <begin position="326"/>
        <end position="435"/>
    </location>
</feature>
<evidence type="ECO:0000313" key="6">
    <source>
        <dbReference type="Proteomes" id="UP000578352"/>
    </source>
</evidence>
<dbReference type="RefSeq" id="WP_179604745.1">
    <property type="nucleotide sequence ID" value="NZ_BAABEH010000001.1"/>
</dbReference>
<comment type="similarity">
    <text evidence="1">Belongs to the CdaR family.</text>
</comment>
<evidence type="ECO:0000313" key="5">
    <source>
        <dbReference type="EMBL" id="NYJ22728.1"/>
    </source>
</evidence>
<proteinExistence type="inferred from homology"/>
<evidence type="ECO:0000259" key="3">
    <source>
        <dbReference type="Pfam" id="PF13556"/>
    </source>
</evidence>
<dbReference type="InterPro" id="IPR042070">
    <property type="entry name" value="PucR_C-HTH_sf"/>
</dbReference>
<name>A0A853CQZ1_9MICO</name>
<dbReference type="Pfam" id="PF13556">
    <property type="entry name" value="HTH_30"/>
    <property type="match status" value="1"/>
</dbReference>
<feature type="region of interest" description="Disordered" evidence="2">
    <location>
        <begin position="1"/>
        <end position="21"/>
    </location>
</feature>
<feature type="domain" description="PucR C-terminal helix-turn-helix" evidence="3">
    <location>
        <begin position="488"/>
        <end position="546"/>
    </location>
</feature>
<dbReference type="EMBL" id="JACCFL010000001">
    <property type="protein sequence ID" value="NYJ22728.1"/>
    <property type="molecule type" value="Genomic_DNA"/>
</dbReference>
<evidence type="ECO:0000259" key="4">
    <source>
        <dbReference type="Pfam" id="PF17853"/>
    </source>
</evidence>
<comment type="caution">
    <text evidence="5">The sequence shown here is derived from an EMBL/GenBank/DDBJ whole genome shotgun (WGS) entry which is preliminary data.</text>
</comment>